<protein>
    <submittedName>
        <fullName evidence="3">Uncharacterized protein</fullName>
    </submittedName>
</protein>
<dbReference type="EMBL" id="PECH01000008">
    <property type="protein sequence ID" value="TDZ79481.1"/>
    <property type="molecule type" value="Genomic_DNA"/>
</dbReference>
<reference evidence="5 6" key="1">
    <citation type="journal article" date="2019" name="Sci. Rep.">
        <title>Extended insight into the Mycobacterium chelonae-abscessus complex through whole genome sequencing of Mycobacterium salmoniphilum outbreak and Mycobacterium salmoniphilum-like strains.</title>
        <authorList>
            <person name="Behra P.R.K."/>
            <person name="Das S."/>
            <person name="Pettersson B.M.F."/>
            <person name="Shirreff L."/>
            <person name="DuCote T."/>
            <person name="Jacobsson K.G."/>
            <person name="Ennis D.G."/>
            <person name="Kirsebom L.A."/>
        </authorList>
    </citation>
    <scope>NUCLEOTIDE SEQUENCE [LARGE SCALE GENOMIC DNA]</scope>
    <source>
        <strain evidence="4 5">CCUG 60883</strain>
        <strain evidence="3 7">CCUG 60885</strain>
        <strain evidence="2 6">DE 4585</strain>
    </source>
</reference>
<keyword evidence="1" id="KW-0812">Transmembrane</keyword>
<accession>A0A4R8SBL4</accession>
<dbReference type="EMBL" id="PECM01000005">
    <property type="protein sequence ID" value="TEA07211.1"/>
    <property type="molecule type" value="Genomic_DNA"/>
</dbReference>
<dbReference type="Proteomes" id="UP000295685">
    <property type="component" value="Unassembled WGS sequence"/>
</dbReference>
<organism evidence="3 7">
    <name type="scientific">Mycobacteroides salmoniphilum</name>
    <dbReference type="NCBI Taxonomy" id="404941"/>
    <lineage>
        <taxon>Bacteria</taxon>
        <taxon>Bacillati</taxon>
        <taxon>Actinomycetota</taxon>
        <taxon>Actinomycetes</taxon>
        <taxon>Mycobacteriales</taxon>
        <taxon>Mycobacteriaceae</taxon>
        <taxon>Mycobacteroides</taxon>
    </lineage>
</organism>
<dbReference type="Proteomes" id="UP000295117">
    <property type="component" value="Unassembled WGS sequence"/>
</dbReference>
<evidence type="ECO:0000313" key="4">
    <source>
        <dbReference type="EMBL" id="TEA07211.1"/>
    </source>
</evidence>
<dbReference type="EMBL" id="PECK01000008">
    <property type="protein sequence ID" value="TDZ91980.1"/>
    <property type="molecule type" value="Genomic_DNA"/>
</dbReference>
<feature type="transmembrane region" description="Helical" evidence="1">
    <location>
        <begin position="12"/>
        <end position="33"/>
    </location>
</feature>
<dbReference type="Proteomes" id="UP000294844">
    <property type="component" value="Unassembled WGS sequence"/>
</dbReference>
<evidence type="ECO:0000313" key="6">
    <source>
        <dbReference type="Proteomes" id="UP000295117"/>
    </source>
</evidence>
<dbReference type="RefSeq" id="WP_134063697.1">
    <property type="nucleotide sequence ID" value="NZ_PECG01000003.1"/>
</dbReference>
<proteinExistence type="predicted"/>
<keyword evidence="1" id="KW-1133">Transmembrane helix</keyword>
<keyword evidence="1" id="KW-0472">Membrane</keyword>
<sequence>MTVEYLADHSLLLALPAFAPAVLVAGVVIWVAVRDRRQDDGDDPVGEEEHRD</sequence>
<comment type="caution">
    <text evidence="3">The sequence shown here is derived from an EMBL/GenBank/DDBJ whole genome shotgun (WGS) entry which is preliminary data.</text>
</comment>
<evidence type="ECO:0000313" key="2">
    <source>
        <dbReference type="EMBL" id="TDZ79481.1"/>
    </source>
</evidence>
<evidence type="ECO:0000313" key="3">
    <source>
        <dbReference type="EMBL" id="TDZ91980.1"/>
    </source>
</evidence>
<gene>
    <name evidence="4" type="ORF">CCUG60883_01243</name>
    <name evidence="3" type="ORF">CCUG60885_04093</name>
    <name evidence="2" type="ORF">DE4585_03227</name>
</gene>
<evidence type="ECO:0000313" key="5">
    <source>
        <dbReference type="Proteomes" id="UP000294844"/>
    </source>
</evidence>
<dbReference type="AlphaFoldDB" id="A0A4R8SBL4"/>
<name>A0A4R8SBL4_9MYCO</name>
<evidence type="ECO:0000313" key="7">
    <source>
        <dbReference type="Proteomes" id="UP000295685"/>
    </source>
</evidence>
<keyword evidence="5" id="KW-1185">Reference proteome</keyword>
<evidence type="ECO:0000256" key="1">
    <source>
        <dbReference type="SAM" id="Phobius"/>
    </source>
</evidence>